<protein>
    <recommendedName>
        <fullName evidence="1">DUF2007 domain-containing protein</fullName>
    </recommendedName>
</protein>
<dbReference type="RefSeq" id="WP_344973445.1">
    <property type="nucleotide sequence ID" value="NZ_BAABFN010000001.1"/>
</dbReference>
<evidence type="ECO:0000313" key="3">
    <source>
        <dbReference type="Proteomes" id="UP001501207"/>
    </source>
</evidence>
<comment type="caution">
    <text evidence="2">The sequence shown here is derived from an EMBL/GenBank/DDBJ whole genome shotgun (WGS) entry which is preliminary data.</text>
</comment>
<dbReference type="InterPro" id="IPR011322">
    <property type="entry name" value="N-reg_PII-like_a/b"/>
</dbReference>
<dbReference type="Proteomes" id="UP001501207">
    <property type="component" value="Unassembled WGS sequence"/>
</dbReference>
<dbReference type="Gene3D" id="3.30.70.790">
    <property type="entry name" value="UreE, C-terminal domain"/>
    <property type="match status" value="1"/>
</dbReference>
<dbReference type="EMBL" id="BAABFN010000001">
    <property type="protein sequence ID" value="GAA4299835.1"/>
    <property type="molecule type" value="Genomic_DNA"/>
</dbReference>
<reference evidence="3" key="1">
    <citation type="journal article" date="2019" name="Int. J. Syst. Evol. Microbiol.">
        <title>The Global Catalogue of Microorganisms (GCM) 10K type strain sequencing project: providing services to taxonomists for standard genome sequencing and annotation.</title>
        <authorList>
            <consortium name="The Broad Institute Genomics Platform"/>
            <consortium name="The Broad Institute Genome Sequencing Center for Infectious Disease"/>
            <person name="Wu L."/>
            <person name="Ma J."/>
        </authorList>
    </citation>
    <scope>NUCLEOTIDE SEQUENCE [LARGE SCALE GENOMIC DNA]</scope>
    <source>
        <strain evidence="3">JCM 17664</strain>
    </source>
</reference>
<accession>A0ABP8FBJ0</accession>
<keyword evidence="3" id="KW-1185">Reference proteome</keyword>
<dbReference type="SUPFAM" id="SSF54913">
    <property type="entry name" value="GlnB-like"/>
    <property type="match status" value="1"/>
</dbReference>
<proteinExistence type="predicted"/>
<evidence type="ECO:0000313" key="2">
    <source>
        <dbReference type="EMBL" id="GAA4299835.1"/>
    </source>
</evidence>
<dbReference type="InterPro" id="IPR018551">
    <property type="entry name" value="DUF2007"/>
</dbReference>
<name>A0ABP8FBJ0_9BACT</name>
<dbReference type="Pfam" id="PF09413">
    <property type="entry name" value="DUF2007"/>
    <property type="match status" value="1"/>
</dbReference>
<sequence>MENELITLASYDNSFTANLYKTKLEAAGITCYLMDEHSTVLTPFLSNAIGGIKLRVFLEDAERALQVLDEDDLPEGDSEA</sequence>
<gene>
    <name evidence="2" type="ORF">GCM10023143_00380</name>
</gene>
<organism evidence="2 3">
    <name type="scientific">Compostibacter hankyongensis</name>
    <dbReference type="NCBI Taxonomy" id="1007089"/>
    <lineage>
        <taxon>Bacteria</taxon>
        <taxon>Pseudomonadati</taxon>
        <taxon>Bacteroidota</taxon>
        <taxon>Chitinophagia</taxon>
        <taxon>Chitinophagales</taxon>
        <taxon>Chitinophagaceae</taxon>
        <taxon>Compostibacter</taxon>
    </lineage>
</organism>
<feature type="domain" description="DUF2007" evidence="1">
    <location>
        <begin position="6"/>
        <end position="70"/>
    </location>
</feature>
<evidence type="ECO:0000259" key="1">
    <source>
        <dbReference type="Pfam" id="PF09413"/>
    </source>
</evidence>